<name>A0ABS3B956_9XANT</name>
<dbReference type="InterPro" id="IPR021834">
    <property type="entry name" value="DUF3426"/>
</dbReference>
<dbReference type="RefSeq" id="WP_206230288.1">
    <property type="nucleotide sequence ID" value="NZ_JAFIWB010000018.1"/>
</dbReference>
<feature type="transmembrane region" description="Helical" evidence="2">
    <location>
        <begin position="110"/>
        <end position="129"/>
    </location>
</feature>
<gene>
    <name evidence="3" type="ORF">JR064_14875</name>
</gene>
<evidence type="ECO:0000313" key="4">
    <source>
        <dbReference type="Proteomes" id="UP000695802"/>
    </source>
</evidence>
<feature type="compositionally biased region" description="Pro residues" evidence="1">
    <location>
        <begin position="69"/>
        <end position="80"/>
    </location>
</feature>
<dbReference type="EMBL" id="JAFIWB010000018">
    <property type="protein sequence ID" value="MBN6103449.1"/>
    <property type="molecule type" value="Genomic_DNA"/>
</dbReference>
<keyword evidence="2" id="KW-0472">Membrane</keyword>
<dbReference type="Proteomes" id="UP000695802">
    <property type="component" value="Unassembled WGS sequence"/>
</dbReference>
<comment type="caution">
    <text evidence="3">The sequence shown here is derived from an EMBL/GenBank/DDBJ whole genome shotgun (WGS) entry which is preliminary data.</text>
</comment>
<keyword evidence="2" id="KW-0812">Transmembrane</keyword>
<accession>A0ABS3B956</accession>
<protein>
    <submittedName>
        <fullName evidence="3">DUF3426 domain-containing protein</fullName>
    </submittedName>
</protein>
<evidence type="ECO:0000256" key="2">
    <source>
        <dbReference type="SAM" id="Phobius"/>
    </source>
</evidence>
<sequence>MGDTGNGATPRADAAGAPLSTPAPVSMAETDASRAAGASATPPASVSGESIAPGALELQSEPESELELAPPPPPPPPEPEPSAAAAATAAAPSFMQPSAPRRPVLRAAPWQWIALVGLGLLLALQILVADRQRLGADARWRPWVAGVCQALRCSLPPWREPSAFTMLSREVRPLPGRAGTLQIQATFRNDARWAQAWPLLQLSLADADGRTIGSRVLRPEEYLGRTRPDAATLAPGQSAQVAFQVREPAAGTAAFSFDFH</sequence>
<feature type="compositionally biased region" description="Low complexity" evidence="1">
    <location>
        <begin position="81"/>
        <end position="93"/>
    </location>
</feature>
<proteinExistence type="predicted"/>
<evidence type="ECO:0000256" key="1">
    <source>
        <dbReference type="SAM" id="MobiDB-lite"/>
    </source>
</evidence>
<dbReference type="Pfam" id="PF11906">
    <property type="entry name" value="DUF3426"/>
    <property type="match status" value="1"/>
</dbReference>
<keyword evidence="2" id="KW-1133">Transmembrane helix</keyword>
<evidence type="ECO:0000313" key="3">
    <source>
        <dbReference type="EMBL" id="MBN6103449.1"/>
    </source>
</evidence>
<reference evidence="3 4" key="1">
    <citation type="submission" date="2021-02" db="EMBL/GenBank/DDBJ databases">
        <title>Taxonomically Unique Crown Gall-Associated Xanthomonas Stains Have Deficiency in Virulence Repertories.</title>
        <authorList>
            <person name="Mafakheri H."/>
            <person name="Taghavi S.M."/>
            <person name="Dimkic I."/>
            <person name="Nemanja K."/>
            <person name="Osdaghi E."/>
        </authorList>
    </citation>
    <scope>NUCLEOTIDE SEQUENCE [LARGE SCALE GENOMIC DNA]</scope>
    <source>
        <strain evidence="3 4">FX4</strain>
    </source>
</reference>
<feature type="region of interest" description="Disordered" evidence="1">
    <location>
        <begin position="1"/>
        <end position="95"/>
    </location>
</feature>
<organism evidence="3 4">
    <name type="scientific">Xanthomonas bonasiae</name>
    <dbReference type="NCBI Taxonomy" id="2810351"/>
    <lineage>
        <taxon>Bacteria</taxon>
        <taxon>Pseudomonadati</taxon>
        <taxon>Pseudomonadota</taxon>
        <taxon>Gammaproteobacteria</taxon>
        <taxon>Lysobacterales</taxon>
        <taxon>Lysobacteraceae</taxon>
        <taxon>Xanthomonas</taxon>
    </lineage>
</organism>
<keyword evidence="4" id="KW-1185">Reference proteome</keyword>